<dbReference type="GO" id="GO:0101006">
    <property type="term" value="F:protein histidine phosphatase activity"/>
    <property type="evidence" value="ECO:0007669"/>
    <property type="project" value="InterPro"/>
</dbReference>
<dbReference type="AlphaFoldDB" id="A0A316FXE4"/>
<dbReference type="CDD" id="cd07067">
    <property type="entry name" value="HP_PGM_like"/>
    <property type="match status" value="1"/>
</dbReference>
<dbReference type="SUPFAM" id="SSF53254">
    <property type="entry name" value="Phosphoglycerate mutase-like"/>
    <property type="match status" value="1"/>
</dbReference>
<dbReference type="OrthoDB" id="280692at2"/>
<dbReference type="Proteomes" id="UP000245790">
    <property type="component" value="Unassembled WGS sequence"/>
</dbReference>
<dbReference type="InterPro" id="IPR004449">
    <property type="entry name" value="SixA"/>
</dbReference>
<protein>
    <submittedName>
        <fullName evidence="1">Phosphohistidine phosphatase SixA</fullName>
    </submittedName>
</protein>
<dbReference type="InterPro" id="IPR029033">
    <property type="entry name" value="His_PPase_superfam"/>
</dbReference>
<comment type="caution">
    <text evidence="1">The sequence shown here is derived from an EMBL/GenBank/DDBJ whole genome shotgun (WGS) entry which is preliminary data.</text>
</comment>
<dbReference type="NCBIfam" id="TIGR00249">
    <property type="entry name" value="sixA"/>
    <property type="match status" value="1"/>
</dbReference>
<organism evidence="1 2">
    <name type="scientific">Pleionea mediterranea</name>
    <dbReference type="NCBI Taxonomy" id="523701"/>
    <lineage>
        <taxon>Bacteria</taxon>
        <taxon>Pseudomonadati</taxon>
        <taxon>Pseudomonadota</taxon>
        <taxon>Gammaproteobacteria</taxon>
        <taxon>Oceanospirillales</taxon>
        <taxon>Pleioneaceae</taxon>
        <taxon>Pleionea</taxon>
    </lineage>
</organism>
<dbReference type="Gene3D" id="3.40.50.1240">
    <property type="entry name" value="Phosphoglycerate mutase-like"/>
    <property type="match status" value="1"/>
</dbReference>
<sequence length="151" mass="17135">MRSLWIMRHGNAEWDAPSDRERQLSQSGTEQVASVAKKLDLEFPLDIWFSPFVRAQQTCEQLTEHLQQKPIHAIEEPLLTPDSDPDMLVELINATESKQLMLVSHMPLVGRLTKQLTGDERVAGYQTAQIVKCIKADDGDWQLAAIYSPDH</sequence>
<dbReference type="RefSeq" id="WP_109762352.1">
    <property type="nucleotide sequence ID" value="NZ_QGGU01000003.1"/>
</dbReference>
<dbReference type="GO" id="GO:0005737">
    <property type="term" value="C:cytoplasm"/>
    <property type="evidence" value="ECO:0007669"/>
    <property type="project" value="InterPro"/>
</dbReference>
<proteinExistence type="predicted"/>
<reference evidence="1 2" key="1">
    <citation type="submission" date="2018-05" db="EMBL/GenBank/DDBJ databases">
        <title>Genomic Encyclopedia of Type Strains, Phase IV (KMG-IV): sequencing the most valuable type-strain genomes for metagenomic binning, comparative biology and taxonomic classification.</title>
        <authorList>
            <person name="Goeker M."/>
        </authorList>
    </citation>
    <scope>NUCLEOTIDE SEQUENCE [LARGE SCALE GENOMIC DNA]</scope>
    <source>
        <strain evidence="1 2">DSM 25350</strain>
    </source>
</reference>
<gene>
    <name evidence="1" type="ORF">C8D97_10372</name>
</gene>
<keyword evidence="2" id="KW-1185">Reference proteome</keyword>
<accession>A0A316FXE4</accession>
<dbReference type="EMBL" id="QGGU01000003">
    <property type="protein sequence ID" value="PWK53249.1"/>
    <property type="molecule type" value="Genomic_DNA"/>
</dbReference>
<evidence type="ECO:0000313" key="1">
    <source>
        <dbReference type="EMBL" id="PWK53249.1"/>
    </source>
</evidence>
<evidence type="ECO:0000313" key="2">
    <source>
        <dbReference type="Proteomes" id="UP000245790"/>
    </source>
</evidence>
<dbReference type="Pfam" id="PF00300">
    <property type="entry name" value="His_Phos_1"/>
    <property type="match status" value="1"/>
</dbReference>
<name>A0A316FXE4_9GAMM</name>
<dbReference type="InterPro" id="IPR013078">
    <property type="entry name" value="His_Pase_superF_clade-1"/>
</dbReference>